<accession>A0ABD2QKN2</accession>
<dbReference type="FunFam" id="2.70.170.10:FF:000016">
    <property type="entry name" value="Nicotinic acetylcholine receptor subunit"/>
    <property type="match status" value="1"/>
</dbReference>
<evidence type="ECO:0000259" key="13">
    <source>
        <dbReference type="Pfam" id="PF02931"/>
    </source>
</evidence>
<evidence type="ECO:0000313" key="14">
    <source>
        <dbReference type="EMBL" id="KAL3320086.1"/>
    </source>
</evidence>
<dbReference type="PROSITE" id="PS00236">
    <property type="entry name" value="NEUROTR_ION_CHANNEL"/>
    <property type="match status" value="1"/>
</dbReference>
<proteinExistence type="inferred from homology"/>
<evidence type="ECO:0000256" key="4">
    <source>
        <dbReference type="ARBA" id="ARBA00022692"/>
    </source>
</evidence>
<feature type="chain" id="PRO_5044533734" description="Neurotransmitter-gated ion-channel ligand-binding domain-containing protein" evidence="12">
    <location>
        <begin position="23"/>
        <end position="237"/>
    </location>
</feature>
<evidence type="ECO:0000313" key="15">
    <source>
        <dbReference type="Proteomes" id="UP001626550"/>
    </source>
</evidence>
<evidence type="ECO:0000256" key="6">
    <source>
        <dbReference type="ARBA" id="ARBA00023065"/>
    </source>
</evidence>
<comment type="caution">
    <text evidence="14">The sequence shown here is derived from an EMBL/GenBank/DDBJ whole genome shotgun (WGS) entry which is preliminary data.</text>
</comment>
<sequence length="237" mass="27619">MILVFYLFVLTIDLQEEHFVETVTGLTGELTEKRLLKELMLSYQEMGVLGRPVNESNPSVEVKIGISLVQILGINEKSQVLTTNVWITLEWNDTFLKWNKQEWQGIGELRIKSDQIWTPDIVLYNFADERIKQARDVFAVVKNEGKVEWMPPAILKSTCKIDITMFPFDVQICFIKLGSWTYSENLLNISQLDEGLKLNDYTESNEWTILHYTTQRFAKTYSCCADLSYPDFHYFFA</sequence>
<dbReference type="PANTHER" id="PTHR18945">
    <property type="entry name" value="NEUROTRANSMITTER GATED ION CHANNEL"/>
    <property type="match status" value="1"/>
</dbReference>
<keyword evidence="4" id="KW-0812">Transmembrane</keyword>
<dbReference type="InterPro" id="IPR018000">
    <property type="entry name" value="Neurotransmitter_ion_chnl_CS"/>
</dbReference>
<dbReference type="PRINTS" id="PR00252">
    <property type="entry name" value="NRIONCHANNEL"/>
</dbReference>
<dbReference type="Gene3D" id="2.70.170.10">
    <property type="entry name" value="Neurotransmitter-gated ion-channel ligand-binding domain"/>
    <property type="match status" value="1"/>
</dbReference>
<evidence type="ECO:0000256" key="7">
    <source>
        <dbReference type="ARBA" id="ARBA00023136"/>
    </source>
</evidence>
<dbReference type="InterPro" id="IPR006201">
    <property type="entry name" value="Neur_channel"/>
</dbReference>
<evidence type="ECO:0000256" key="9">
    <source>
        <dbReference type="ARBA" id="ARBA00023286"/>
    </source>
</evidence>
<evidence type="ECO:0000256" key="2">
    <source>
        <dbReference type="ARBA" id="ARBA00022448"/>
    </source>
</evidence>
<feature type="signal peptide" evidence="12">
    <location>
        <begin position="1"/>
        <end position="22"/>
    </location>
</feature>
<name>A0ABD2QKN2_9PLAT</name>
<gene>
    <name evidence="14" type="ORF">Ciccas_001245</name>
</gene>
<dbReference type="InterPro" id="IPR006202">
    <property type="entry name" value="Neur_chan_lig-bd"/>
</dbReference>
<evidence type="ECO:0000256" key="10">
    <source>
        <dbReference type="ARBA" id="ARBA00023303"/>
    </source>
</evidence>
<evidence type="ECO:0000256" key="12">
    <source>
        <dbReference type="RuleBase" id="RU000687"/>
    </source>
</evidence>
<dbReference type="Proteomes" id="UP001626550">
    <property type="component" value="Unassembled WGS sequence"/>
</dbReference>
<dbReference type="AlphaFoldDB" id="A0ABD2QKN2"/>
<feature type="domain" description="Neurotransmitter-gated ion-channel ligand-binding" evidence="13">
    <location>
        <begin position="32"/>
        <end position="236"/>
    </location>
</feature>
<keyword evidence="10 12" id="KW-0407">Ion channel</keyword>
<dbReference type="GO" id="GO:0034220">
    <property type="term" value="P:monoatomic ion transmembrane transport"/>
    <property type="evidence" value="ECO:0007669"/>
    <property type="project" value="UniProtKB-KW"/>
</dbReference>
<keyword evidence="7" id="KW-0472">Membrane</keyword>
<keyword evidence="2 12" id="KW-0813">Transport</keyword>
<dbReference type="EMBL" id="JBJKFK010000078">
    <property type="protein sequence ID" value="KAL3320086.1"/>
    <property type="molecule type" value="Genomic_DNA"/>
</dbReference>
<comment type="subcellular location">
    <subcellularLocation>
        <location evidence="11">Synaptic cell membrane</location>
        <topology evidence="11">Multi-pass membrane protein</topology>
    </subcellularLocation>
</comment>
<comment type="similarity">
    <text evidence="1">Belongs to the ligand-gated ion channel (TC 1.A.9) family. Acetylcholine receptor (TC 1.A.9.1) subfamily.</text>
</comment>
<keyword evidence="5" id="KW-0770">Synapse</keyword>
<keyword evidence="15" id="KW-1185">Reference proteome</keyword>
<evidence type="ECO:0000256" key="3">
    <source>
        <dbReference type="ARBA" id="ARBA00022475"/>
    </source>
</evidence>
<keyword evidence="8" id="KW-0675">Receptor</keyword>
<evidence type="ECO:0000256" key="1">
    <source>
        <dbReference type="ARBA" id="ARBA00009237"/>
    </source>
</evidence>
<dbReference type="Pfam" id="PF02931">
    <property type="entry name" value="Neur_chan_LBD"/>
    <property type="match status" value="1"/>
</dbReference>
<dbReference type="GO" id="GO:0097060">
    <property type="term" value="C:synaptic membrane"/>
    <property type="evidence" value="ECO:0007669"/>
    <property type="project" value="UniProtKB-SubCell"/>
</dbReference>
<keyword evidence="3" id="KW-1003">Cell membrane</keyword>
<dbReference type="SUPFAM" id="SSF63712">
    <property type="entry name" value="Nicotinic receptor ligand binding domain-like"/>
    <property type="match status" value="1"/>
</dbReference>
<protein>
    <recommendedName>
        <fullName evidence="13">Neurotransmitter-gated ion-channel ligand-binding domain-containing protein</fullName>
    </recommendedName>
</protein>
<evidence type="ECO:0000256" key="8">
    <source>
        <dbReference type="ARBA" id="ARBA00023170"/>
    </source>
</evidence>
<organism evidence="14 15">
    <name type="scientific">Cichlidogyrus casuarinus</name>
    <dbReference type="NCBI Taxonomy" id="1844966"/>
    <lineage>
        <taxon>Eukaryota</taxon>
        <taxon>Metazoa</taxon>
        <taxon>Spiralia</taxon>
        <taxon>Lophotrochozoa</taxon>
        <taxon>Platyhelminthes</taxon>
        <taxon>Monogenea</taxon>
        <taxon>Monopisthocotylea</taxon>
        <taxon>Dactylogyridea</taxon>
        <taxon>Ancyrocephalidae</taxon>
        <taxon>Cichlidogyrus</taxon>
    </lineage>
</organism>
<dbReference type="InterPro" id="IPR002394">
    <property type="entry name" value="Nicotinic_acetylcholine_rcpt"/>
</dbReference>
<keyword evidence="9" id="KW-1071">Ligand-gated ion channel</keyword>
<keyword evidence="6 12" id="KW-0406">Ion transport</keyword>
<dbReference type="InterPro" id="IPR036734">
    <property type="entry name" value="Neur_chan_lig-bd_sf"/>
</dbReference>
<keyword evidence="12" id="KW-0732">Signal</keyword>
<dbReference type="PRINTS" id="PR00254">
    <property type="entry name" value="NICOTINICR"/>
</dbReference>
<evidence type="ECO:0000256" key="11">
    <source>
        <dbReference type="ARBA" id="ARBA00034099"/>
    </source>
</evidence>
<dbReference type="CDD" id="cd18997">
    <property type="entry name" value="LGIC_ECD_nAChR"/>
    <property type="match status" value="1"/>
</dbReference>
<evidence type="ECO:0000256" key="5">
    <source>
        <dbReference type="ARBA" id="ARBA00023018"/>
    </source>
</evidence>
<reference evidence="14 15" key="1">
    <citation type="submission" date="2024-11" db="EMBL/GenBank/DDBJ databases">
        <title>Adaptive evolution of stress response genes in parasites aligns with host niche diversity.</title>
        <authorList>
            <person name="Hahn C."/>
            <person name="Resl P."/>
        </authorList>
    </citation>
    <scope>NUCLEOTIDE SEQUENCE [LARGE SCALE GENOMIC DNA]</scope>
    <source>
        <strain evidence="14">EGGRZ-B1_66</strain>
        <tissue evidence="14">Body</tissue>
    </source>
</reference>